<dbReference type="InterPro" id="IPR032466">
    <property type="entry name" value="Metal_Hydrolase"/>
</dbReference>
<protein>
    <recommendedName>
        <fullName evidence="5 7">Uronate isomerase</fullName>
        <ecNumber evidence="4 7">5.3.1.12</ecNumber>
    </recommendedName>
    <alternativeName>
        <fullName evidence="7">Glucuronate isomerase</fullName>
    </alternativeName>
    <alternativeName>
        <fullName evidence="7">Uronic isomerase</fullName>
    </alternativeName>
</protein>
<comment type="catalytic activity">
    <reaction evidence="1 7">
        <text>D-glucuronate = D-fructuronate</text>
        <dbReference type="Rhea" id="RHEA:13049"/>
        <dbReference type="ChEBI" id="CHEBI:58720"/>
        <dbReference type="ChEBI" id="CHEBI:59863"/>
        <dbReference type="EC" id="5.3.1.12"/>
    </reaction>
</comment>
<dbReference type="NCBIfam" id="NF002794">
    <property type="entry name" value="PRK02925.1"/>
    <property type="match status" value="1"/>
</dbReference>
<evidence type="ECO:0000313" key="9">
    <source>
        <dbReference type="Proteomes" id="UP000663651"/>
    </source>
</evidence>
<accession>A0ABX7Q874</accession>
<evidence type="ECO:0000256" key="4">
    <source>
        <dbReference type="ARBA" id="ARBA00012546"/>
    </source>
</evidence>
<dbReference type="PANTHER" id="PTHR30068">
    <property type="entry name" value="URONATE ISOMERASE"/>
    <property type="match status" value="1"/>
</dbReference>
<dbReference type="InterPro" id="IPR003766">
    <property type="entry name" value="Uronate_isomerase"/>
</dbReference>
<dbReference type="Gene3D" id="1.10.2020.10">
    <property type="entry name" value="uronate isomerase, domain 2, chain A"/>
    <property type="match status" value="1"/>
</dbReference>
<reference evidence="8 9" key="1">
    <citation type="submission" date="2021-03" db="EMBL/GenBank/DDBJ databases">
        <title>Geobacter metallireducens gen. nov. sp. nov., a microorganism capable of coupling the complete oxidation of organic compounds to the reduction of iron and other metals.</title>
        <authorList>
            <person name="Li Y."/>
        </authorList>
    </citation>
    <scope>NUCLEOTIDE SEQUENCE [LARGE SCALE GENOMIC DNA]</scope>
    <source>
        <strain evidence="8 9">Jerry-YX</strain>
    </source>
</reference>
<dbReference type="EMBL" id="CP071382">
    <property type="protein sequence ID" value="QSV47175.1"/>
    <property type="molecule type" value="Genomic_DNA"/>
</dbReference>
<evidence type="ECO:0000256" key="3">
    <source>
        <dbReference type="ARBA" id="ARBA00008397"/>
    </source>
</evidence>
<comment type="catalytic activity">
    <reaction evidence="7">
        <text>aldehydo-D-galacturonate = keto-D-tagaturonate</text>
        <dbReference type="Rhea" id="RHEA:27702"/>
        <dbReference type="ChEBI" id="CHEBI:12952"/>
        <dbReference type="ChEBI" id="CHEBI:17886"/>
    </reaction>
</comment>
<keyword evidence="9" id="KW-1185">Reference proteome</keyword>
<dbReference type="HAMAP" id="MF_00675">
    <property type="entry name" value="UxaC"/>
    <property type="match status" value="1"/>
</dbReference>
<dbReference type="SUPFAM" id="SSF51556">
    <property type="entry name" value="Metallo-dependent hydrolases"/>
    <property type="match status" value="1"/>
</dbReference>
<evidence type="ECO:0000313" key="8">
    <source>
        <dbReference type="EMBL" id="QSV47175.1"/>
    </source>
</evidence>
<dbReference type="Pfam" id="PF02614">
    <property type="entry name" value="UxaC"/>
    <property type="match status" value="1"/>
</dbReference>
<gene>
    <name evidence="7 8" type="primary">uxaC</name>
    <name evidence="8" type="ORF">JZM60_07920</name>
</gene>
<evidence type="ECO:0000256" key="1">
    <source>
        <dbReference type="ARBA" id="ARBA00001165"/>
    </source>
</evidence>
<evidence type="ECO:0000256" key="6">
    <source>
        <dbReference type="ARBA" id="ARBA00023235"/>
    </source>
</evidence>
<proteinExistence type="inferred from homology"/>
<keyword evidence="6 7" id="KW-0413">Isomerase</keyword>
<dbReference type="Gene3D" id="3.20.20.140">
    <property type="entry name" value="Metal-dependent hydrolases"/>
    <property type="match status" value="1"/>
</dbReference>
<dbReference type="RefSeq" id="WP_207165174.1">
    <property type="nucleotide sequence ID" value="NZ_CP071382.1"/>
</dbReference>
<comment type="pathway">
    <text evidence="2 7">Carbohydrate metabolism; pentose and glucuronate interconversion.</text>
</comment>
<evidence type="ECO:0000256" key="5">
    <source>
        <dbReference type="ARBA" id="ARBA00020555"/>
    </source>
</evidence>
<dbReference type="GO" id="GO:0008880">
    <property type="term" value="F:glucuronate isomerase activity"/>
    <property type="evidence" value="ECO:0007669"/>
    <property type="project" value="UniProtKB-EC"/>
</dbReference>
<dbReference type="EC" id="5.3.1.12" evidence="4 7"/>
<dbReference type="PANTHER" id="PTHR30068:SF4">
    <property type="entry name" value="URONATE ISOMERASE"/>
    <property type="match status" value="1"/>
</dbReference>
<name>A0ABX7Q874_9BACT</name>
<comment type="similarity">
    <text evidence="3 7">Belongs to the metallo-dependent hydrolases superfamily. Uronate isomerase family.</text>
</comment>
<dbReference type="Proteomes" id="UP000663651">
    <property type="component" value="Chromosome"/>
</dbReference>
<evidence type="ECO:0000256" key="7">
    <source>
        <dbReference type="HAMAP-Rule" id="MF_00675"/>
    </source>
</evidence>
<sequence length="473" mass="53527">MTIRRNFTASVRENALALYERHASLPIIDYHGHLPPARLASNAHFRDLSELWIEGDHYKWRAMRIAGEREDLCTGSASPKERFDAWARTITRMASSPMQAWCQIELKRTFGITAPLTPSSAECIWEEANAMLATEDFLPRKLLARAGVEVLCTTDDPADQLEAHRQLAEDQGVSFRVFPTFRPDSALCLHSSQNFHDWRSRLEACSGIAVESLPTFMEALRVRYEFFHKLGCRVSDHGLDRCYATPCSDAEATTIFSRLLLNSSDIGAADLEKWRSWFMRQIAEWNHESGWTMMLHLGARRNNNTRIFSSYGLDAGCDSIGDFPQGETLVAFLDQLDTSERLPKTILFNSNPRDTLMFATIAGSFWGEGIRGKVQHGPPWWFLDQLYGIEEHLNAQCATGVLGTFVGMASDSRSFLSTARHEYFRKALTLKLAEDLESGLFNPDQVDIDELCRDLFYVNAQSFFGWKGAHGNS</sequence>
<organism evidence="8 9">
    <name type="scientific">Geobacter benzoatilyticus</name>
    <dbReference type="NCBI Taxonomy" id="2815309"/>
    <lineage>
        <taxon>Bacteria</taxon>
        <taxon>Pseudomonadati</taxon>
        <taxon>Thermodesulfobacteriota</taxon>
        <taxon>Desulfuromonadia</taxon>
        <taxon>Geobacterales</taxon>
        <taxon>Geobacteraceae</taxon>
        <taxon>Geobacter</taxon>
    </lineage>
</organism>
<evidence type="ECO:0000256" key="2">
    <source>
        <dbReference type="ARBA" id="ARBA00004892"/>
    </source>
</evidence>